<sequence>MNSITSMFESSVDTMAFRLRAGKHDESALVVAGFEANEKLSELFRFDVDAVVDPEALPSLDDTLGRDAEFQILRDDKPLRIVRGMVEQVTPKRSSERQRLITLRIVPKLAELQYTSDSRIFQDLAVHEIVAALVQPHDIELEWRLDRRPKPRPYRVQKDETDYDFFRRILADAGIHFHFLTDDKSTKVVFVNDPRGYTPIEGDAALPFRETAGAVTLDHVGSLARARVLRPGSVVMRDYDFMRSGADLTARAELDGPHDDESAPKRELYLFPGDYIDPADEGKTLAMHRLEEARSGVVTFHGTSSCARLEIGRKFKLEGHPDEGFNQELFLTELRLRGQRAGILADTGRGGTGPGFTATFWATPSAAKLQPVQKKRPYAPPESARVVGPEKGSPFVDTFGRVKVQFFWDRDGKWDEKSSCWLRVMTPAAGGNRGIWFPPRVGDEVIVNYLNGDIDRPFVAGAIYNAQEPQPDALPADSSKSSIKSLTIPGGKGFNAMVFEDLAGKEEIFLHAQKDRRTVVLHNHTETVGANQTQTIGANQTSTVGANRSDTVGANETVHVKGNRTETVDKKESVTVHKGRTHTVSEGDDVLTLPQGHRTVNVQNGNLTHNVRYVDKTEADFVQEHGRFEVSAVGDKKVFLAQEGATYTMEKQQIAIDCPSGSVTLKDKTVTIDAVDEIVLQCGRASISLKKDGTIAITGSKEVTMSSSQSFVTVEPAKATVNGPMTDVVAKAITKIVGALVKIN</sequence>
<accession>A0ABZ2MBF9</accession>
<dbReference type="Pfam" id="PF04717">
    <property type="entry name" value="Phage_base_V"/>
    <property type="match status" value="1"/>
</dbReference>
<proteinExistence type="inferred from homology"/>
<evidence type="ECO:0000313" key="5">
    <source>
        <dbReference type="Proteomes" id="UP001370348"/>
    </source>
</evidence>
<protein>
    <submittedName>
        <fullName evidence="4">Type VI secretion system tip protein VgrG</fullName>
    </submittedName>
</protein>
<dbReference type="NCBIfam" id="TIGR03361">
    <property type="entry name" value="VI_Rhs_Vgr"/>
    <property type="match status" value="1"/>
</dbReference>
<gene>
    <name evidence="4" type="primary">vgrG</name>
    <name evidence="4" type="ORF">LZC94_21795</name>
</gene>
<dbReference type="NCBIfam" id="TIGR01646">
    <property type="entry name" value="vgr_GE"/>
    <property type="match status" value="1"/>
</dbReference>
<organism evidence="4 5">
    <name type="scientific">Pendulispora albinea</name>
    <dbReference type="NCBI Taxonomy" id="2741071"/>
    <lineage>
        <taxon>Bacteria</taxon>
        <taxon>Pseudomonadati</taxon>
        <taxon>Myxococcota</taxon>
        <taxon>Myxococcia</taxon>
        <taxon>Myxococcales</taxon>
        <taxon>Sorangiineae</taxon>
        <taxon>Pendulisporaceae</taxon>
        <taxon>Pendulispora</taxon>
    </lineage>
</organism>
<dbReference type="Gene3D" id="2.30.110.50">
    <property type="match status" value="1"/>
</dbReference>
<dbReference type="InterPro" id="IPR006533">
    <property type="entry name" value="T6SS_Vgr_RhsGE"/>
</dbReference>
<dbReference type="InterPro" id="IPR054030">
    <property type="entry name" value="Gp5_Vgr_C"/>
</dbReference>
<dbReference type="RefSeq" id="WP_394829442.1">
    <property type="nucleotide sequence ID" value="NZ_CP089984.1"/>
</dbReference>
<dbReference type="Pfam" id="PF22178">
    <property type="entry name" value="Gp5_trimer_C"/>
    <property type="match status" value="1"/>
</dbReference>
<dbReference type="InterPro" id="IPR006531">
    <property type="entry name" value="Gp5/Vgr_OB"/>
</dbReference>
<feature type="domain" description="Gp5/Type VI secretion system Vgr protein OB-fold" evidence="2">
    <location>
        <begin position="399"/>
        <end position="464"/>
    </location>
</feature>
<evidence type="ECO:0000259" key="2">
    <source>
        <dbReference type="Pfam" id="PF04717"/>
    </source>
</evidence>
<dbReference type="SUPFAM" id="SSF69279">
    <property type="entry name" value="Phage tail proteins"/>
    <property type="match status" value="2"/>
</dbReference>
<dbReference type="SUPFAM" id="SSF69349">
    <property type="entry name" value="Phage fibre proteins"/>
    <property type="match status" value="1"/>
</dbReference>
<name>A0ABZ2MBF9_9BACT</name>
<dbReference type="Gene3D" id="2.40.50.230">
    <property type="entry name" value="Gp5 N-terminal domain"/>
    <property type="match status" value="1"/>
</dbReference>
<dbReference type="EMBL" id="CP089984">
    <property type="protein sequence ID" value="WXB19844.1"/>
    <property type="molecule type" value="Genomic_DNA"/>
</dbReference>
<dbReference type="InterPro" id="IPR017847">
    <property type="entry name" value="T6SS_RhsGE_Vgr_subset"/>
</dbReference>
<evidence type="ECO:0000313" key="4">
    <source>
        <dbReference type="EMBL" id="WXB19844.1"/>
    </source>
</evidence>
<dbReference type="Proteomes" id="UP001370348">
    <property type="component" value="Chromosome"/>
</dbReference>
<evidence type="ECO:0000256" key="1">
    <source>
        <dbReference type="ARBA" id="ARBA00005558"/>
    </source>
</evidence>
<reference evidence="4 5" key="1">
    <citation type="submission" date="2021-12" db="EMBL/GenBank/DDBJ databases">
        <title>Discovery of the Pendulisporaceae a myxobacterial family with distinct sporulation behavior and unique specialized metabolism.</title>
        <authorList>
            <person name="Garcia R."/>
            <person name="Popoff A."/>
            <person name="Bader C.D."/>
            <person name="Loehr J."/>
            <person name="Walesch S."/>
            <person name="Walt C."/>
            <person name="Boldt J."/>
            <person name="Bunk B."/>
            <person name="Haeckl F.J.F.P.J."/>
            <person name="Gunesch A.P."/>
            <person name="Birkelbach J."/>
            <person name="Nuebel U."/>
            <person name="Pietschmann T."/>
            <person name="Bach T."/>
            <person name="Mueller R."/>
        </authorList>
    </citation>
    <scope>NUCLEOTIDE SEQUENCE [LARGE SCALE GENOMIC DNA]</scope>
    <source>
        <strain evidence="4 5">MSr11954</strain>
    </source>
</reference>
<dbReference type="Gene3D" id="3.55.50.10">
    <property type="entry name" value="Baseplate protein-like domains"/>
    <property type="match status" value="1"/>
</dbReference>
<feature type="domain" description="Gp5/Type VI secretion system Vgr C-terminal trimerisation" evidence="3">
    <location>
        <begin position="481"/>
        <end position="586"/>
    </location>
</feature>
<comment type="similarity">
    <text evidence="1">Belongs to the VgrG protein family.</text>
</comment>
<dbReference type="SUPFAM" id="SSF69255">
    <property type="entry name" value="gp5 N-terminal domain-like"/>
    <property type="match status" value="1"/>
</dbReference>
<keyword evidence="5" id="KW-1185">Reference proteome</keyword>
<dbReference type="Pfam" id="PF05954">
    <property type="entry name" value="Phage_GPD"/>
    <property type="match status" value="1"/>
</dbReference>
<dbReference type="Gene3D" id="4.10.220.110">
    <property type="match status" value="1"/>
</dbReference>
<dbReference type="InterPro" id="IPR037026">
    <property type="entry name" value="Vgr_OB-fold_dom_sf"/>
</dbReference>
<evidence type="ECO:0000259" key="3">
    <source>
        <dbReference type="Pfam" id="PF22178"/>
    </source>
</evidence>